<evidence type="ECO:0000256" key="4">
    <source>
        <dbReference type="ARBA" id="ARBA00008236"/>
    </source>
</evidence>
<evidence type="ECO:0000256" key="6">
    <source>
        <dbReference type="ARBA" id="ARBA00022670"/>
    </source>
</evidence>
<dbReference type="Proteomes" id="UP000254808">
    <property type="component" value="Chromosome"/>
</dbReference>
<protein>
    <submittedName>
        <fullName evidence="10">Aminopeptidase</fullName>
    </submittedName>
</protein>
<organism evidence="10 11">
    <name type="scientific">Cyclonatronum proteinivorum</name>
    <dbReference type="NCBI Taxonomy" id="1457365"/>
    <lineage>
        <taxon>Bacteria</taxon>
        <taxon>Pseudomonadati</taxon>
        <taxon>Balneolota</taxon>
        <taxon>Balneolia</taxon>
        <taxon>Balneolales</taxon>
        <taxon>Cyclonatronaceae</taxon>
        <taxon>Cyclonatronum</taxon>
    </lineage>
</organism>
<dbReference type="PRINTS" id="PR00919">
    <property type="entry name" value="THERMOPTASE"/>
</dbReference>
<evidence type="ECO:0000256" key="7">
    <source>
        <dbReference type="ARBA" id="ARBA00022723"/>
    </source>
</evidence>
<dbReference type="GO" id="GO:0004177">
    <property type="term" value="F:aminopeptidase activity"/>
    <property type="evidence" value="ECO:0007669"/>
    <property type="project" value="UniProtKB-KW"/>
</dbReference>
<dbReference type="EMBL" id="CP027806">
    <property type="protein sequence ID" value="AXJ00549.1"/>
    <property type="molecule type" value="Genomic_DNA"/>
</dbReference>
<evidence type="ECO:0000256" key="9">
    <source>
        <dbReference type="ARBA" id="ARBA00023049"/>
    </source>
</evidence>
<keyword evidence="6" id="KW-0645">Protease</keyword>
<dbReference type="PANTHER" id="PTHR34448">
    <property type="entry name" value="AMINOPEPTIDASE"/>
    <property type="match status" value="1"/>
</dbReference>
<name>A0A345UJ97_9BACT</name>
<dbReference type="InterPro" id="IPR052170">
    <property type="entry name" value="M29_Exopeptidase"/>
</dbReference>
<reference evidence="10 11" key="1">
    <citation type="submission" date="2018-03" db="EMBL/GenBank/DDBJ databases">
        <title>Phenotypic and genomic properties of Cyclonatronum proteinivorum gen. nov., sp. nov., a haloalkaliphilic bacteroidete from soda lakes possessing Na+-translocating rhodopsin.</title>
        <authorList>
            <person name="Toshchakov S.V."/>
            <person name="Korzhenkov A."/>
            <person name="Samarov N.I."/>
            <person name="Kublanov I.V."/>
            <person name="Muntyan M.S."/>
            <person name="Sorokin D.Y."/>
        </authorList>
    </citation>
    <scope>NUCLEOTIDE SEQUENCE [LARGE SCALE GENOMIC DNA]</scope>
    <source>
        <strain evidence="10 11">Omega</strain>
    </source>
</reference>
<dbReference type="OrthoDB" id="9803993at2"/>
<keyword evidence="11" id="KW-1185">Reference proteome</keyword>
<gene>
    <name evidence="10" type="ORF">CYPRO_1292</name>
</gene>
<dbReference type="GO" id="GO:0006508">
    <property type="term" value="P:proteolysis"/>
    <property type="evidence" value="ECO:0007669"/>
    <property type="project" value="UniProtKB-KW"/>
</dbReference>
<dbReference type="Pfam" id="PF02073">
    <property type="entry name" value="Peptidase_M29"/>
    <property type="match status" value="1"/>
</dbReference>
<dbReference type="KEGG" id="cprv:CYPRO_1292"/>
<evidence type="ECO:0000256" key="1">
    <source>
        <dbReference type="ARBA" id="ARBA00001941"/>
    </source>
</evidence>
<keyword evidence="7" id="KW-0479">Metal-binding</keyword>
<keyword evidence="5 10" id="KW-0031">Aminopeptidase</keyword>
<comment type="cofactor">
    <cofactor evidence="1">
        <name>Co(2+)</name>
        <dbReference type="ChEBI" id="CHEBI:48828"/>
    </cofactor>
</comment>
<evidence type="ECO:0000256" key="5">
    <source>
        <dbReference type="ARBA" id="ARBA00022438"/>
    </source>
</evidence>
<dbReference type="GO" id="GO:0008237">
    <property type="term" value="F:metallopeptidase activity"/>
    <property type="evidence" value="ECO:0007669"/>
    <property type="project" value="UniProtKB-KW"/>
</dbReference>
<dbReference type="RefSeq" id="WP_114983815.1">
    <property type="nucleotide sequence ID" value="NZ_CP027806.1"/>
</dbReference>
<keyword evidence="9" id="KW-0482">Metalloprotease</keyword>
<dbReference type="Gene3D" id="3.40.1830.10">
    <property type="entry name" value="Thermophilic metalloprotease (M29)"/>
    <property type="match status" value="1"/>
</dbReference>
<dbReference type="InterPro" id="IPR035097">
    <property type="entry name" value="M29_N-terminal"/>
</dbReference>
<comment type="cofactor">
    <cofactor evidence="3">
        <name>Zn(2+)</name>
        <dbReference type="ChEBI" id="CHEBI:29105"/>
    </cofactor>
</comment>
<dbReference type="InterPro" id="IPR000787">
    <property type="entry name" value="Peptidase_M29"/>
</dbReference>
<dbReference type="AlphaFoldDB" id="A0A345UJ97"/>
<dbReference type="GO" id="GO:0046872">
    <property type="term" value="F:metal ion binding"/>
    <property type="evidence" value="ECO:0007669"/>
    <property type="project" value="UniProtKB-KW"/>
</dbReference>
<evidence type="ECO:0000313" key="10">
    <source>
        <dbReference type="EMBL" id="AXJ00549.1"/>
    </source>
</evidence>
<dbReference type="SUPFAM" id="SSF144052">
    <property type="entry name" value="Thermophilic metalloprotease-like"/>
    <property type="match status" value="1"/>
</dbReference>
<sequence>MSYPTPDSRLAETLLSHSCALQPGENIMIQLVGLNGIGLVRALVEQVRALGANPFVRIEDTEINRSLLETGDEAFWKLQAAADQLPLMKLMDAFVGIRASENIYENSRVSPAQNKAYGEHFLKPVHFEERVNNTKWVILRYPSPAFAMNAKMPTREFAEFYYRACLLDYAKLREAMLPLEARLRKTNEIWLKGEGTDIRFSVKGQNWIPCFGERNIPDGELFSAPILDSVNGEITYAPSVYQGKPFEFVKLRVKDGLVTDFDSSDNDALQSILDTDPGARRFGEFSFGTNPVIEKPMYDILFDEKIYGSNHLTLGQDYEIASNGNDSSVHWDLVCIGADVYLDGELIRKGRLFVTEDLMGLNPEVFLGSAD</sequence>
<evidence type="ECO:0000256" key="8">
    <source>
        <dbReference type="ARBA" id="ARBA00022801"/>
    </source>
</evidence>
<evidence type="ECO:0000313" key="11">
    <source>
        <dbReference type="Proteomes" id="UP000254808"/>
    </source>
</evidence>
<keyword evidence="8" id="KW-0378">Hydrolase</keyword>
<evidence type="ECO:0000256" key="3">
    <source>
        <dbReference type="ARBA" id="ARBA00001947"/>
    </source>
</evidence>
<dbReference type="PANTHER" id="PTHR34448:SF1">
    <property type="entry name" value="BLL6088 PROTEIN"/>
    <property type="match status" value="1"/>
</dbReference>
<comment type="cofactor">
    <cofactor evidence="2">
        <name>Mg(2+)</name>
        <dbReference type="ChEBI" id="CHEBI:18420"/>
    </cofactor>
</comment>
<evidence type="ECO:0000256" key="2">
    <source>
        <dbReference type="ARBA" id="ARBA00001946"/>
    </source>
</evidence>
<proteinExistence type="inferred from homology"/>
<comment type="similarity">
    <text evidence="4">Belongs to the peptidase M29 family.</text>
</comment>
<accession>A0A345UJ97</accession>